<dbReference type="Proteomes" id="UP001491691">
    <property type="component" value="Unassembled WGS sequence"/>
</dbReference>
<name>A0ABV1J2Y9_9FIRM</name>
<proteinExistence type="predicted"/>
<gene>
    <name evidence="1" type="ORF">AAA073_08780</name>
</gene>
<dbReference type="EMBL" id="JBBNPP010000025">
    <property type="protein sequence ID" value="MEQ3347525.1"/>
    <property type="molecule type" value="Genomic_DNA"/>
</dbReference>
<comment type="caution">
    <text evidence="1">The sequence shown here is derived from an EMBL/GenBank/DDBJ whole genome shotgun (WGS) entry which is preliminary data.</text>
</comment>
<protein>
    <submittedName>
        <fullName evidence="1">Uncharacterized protein</fullName>
    </submittedName>
</protein>
<accession>A0ABV1J2Y9</accession>
<sequence>MVKFKQIYFKDGFYKYEIYPEGDMNDVGVIIFNPDTNEIQKKEIPKAGENYFYKAISVLTDENGNFKESGMVAWY</sequence>
<keyword evidence="2" id="KW-1185">Reference proteome</keyword>
<dbReference type="RefSeq" id="WP_349189377.1">
    <property type="nucleotide sequence ID" value="NZ_JBBNPP010000025.1"/>
</dbReference>
<evidence type="ECO:0000313" key="2">
    <source>
        <dbReference type="Proteomes" id="UP001491691"/>
    </source>
</evidence>
<organism evidence="1 2">
    <name type="scientific">Peptoniphilus senegalensis</name>
    <dbReference type="NCBI Taxonomy" id="1465757"/>
    <lineage>
        <taxon>Bacteria</taxon>
        <taxon>Bacillati</taxon>
        <taxon>Bacillota</taxon>
        <taxon>Tissierellia</taxon>
        <taxon>Tissierellales</taxon>
        <taxon>Peptoniphilaceae</taxon>
        <taxon>Peptoniphilus</taxon>
    </lineage>
</organism>
<reference evidence="1 2" key="1">
    <citation type="submission" date="2024-04" db="EMBL/GenBank/DDBJ databases">
        <title>Human intestinal bacterial collection.</title>
        <authorList>
            <person name="Pauvert C."/>
            <person name="Hitch T.C.A."/>
            <person name="Clavel T."/>
        </authorList>
    </citation>
    <scope>NUCLEOTIDE SEQUENCE [LARGE SCALE GENOMIC DNA]</scope>
    <source>
        <strain evidence="1 2">CLA-SR-H019</strain>
    </source>
</reference>
<evidence type="ECO:0000313" key="1">
    <source>
        <dbReference type="EMBL" id="MEQ3347525.1"/>
    </source>
</evidence>